<dbReference type="InterPro" id="IPR013399">
    <property type="entry name" value="CRISPR-assoc_prot_Csy3"/>
</dbReference>
<dbReference type="Proteomes" id="UP001597375">
    <property type="component" value="Unassembled WGS sequence"/>
</dbReference>
<dbReference type="Pfam" id="PF09615">
    <property type="entry name" value="Cas_Csy3"/>
    <property type="match status" value="1"/>
</dbReference>
<reference evidence="2" key="1">
    <citation type="journal article" date="2019" name="Int. J. Syst. Evol. Microbiol.">
        <title>The Global Catalogue of Microorganisms (GCM) 10K type strain sequencing project: providing services to taxonomists for standard genome sequencing and annotation.</title>
        <authorList>
            <consortium name="The Broad Institute Genomics Platform"/>
            <consortium name="The Broad Institute Genome Sequencing Center for Infectious Disease"/>
            <person name="Wu L."/>
            <person name="Ma J."/>
        </authorList>
    </citation>
    <scope>NUCLEOTIDE SEQUENCE [LARGE SCALE GENOMIC DNA]</scope>
    <source>
        <strain evidence="2">CGMCC 4.7106</strain>
    </source>
</reference>
<proteinExistence type="predicted"/>
<evidence type="ECO:0000313" key="2">
    <source>
        <dbReference type="Proteomes" id="UP001597375"/>
    </source>
</evidence>
<dbReference type="EMBL" id="JBHUIT010000042">
    <property type="protein sequence ID" value="MFD2258148.1"/>
    <property type="molecule type" value="Genomic_DNA"/>
</dbReference>
<evidence type="ECO:0000313" key="1">
    <source>
        <dbReference type="EMBL" id="MFD2258148.1"/>
    </source>
</evidence>
<comment type="caution">
    <text evidence="1">The sequence shown here is derived from an EMBL/GenBank/DDBJ whole genome shotgun (WGS) entry which is preliminary data.</text>
</comment>
<protein>
    <submittedName>
        <fullName evidence="1">Type I-F CRISPR-associated protein Cas7f/Csy3</fullName>
    </submittedName>
</protein>
<dbReference type="RefSeq" id="WP_386821587.1">
    <property type="nucleotide sequence ID" value="NZ_JBHUIT010000042.1"/>
</dbReference>
<feature type="non-terminal residue" evidence="1">
    <location>
        <position position="1"/>
    </location>
</feature>
<name>A0ABW5DAJ9_9BACT</name>
<organism evidence="1 2">
    <name type="scientific">Luteolibacter algae</name>
    <dbReference type="NCBI Taxonomy" id="454151"/>
    <lineage>
        <taxon>Bacteria</taxon>
        <taxon>Pseudomonadati</taxon>
        <taxon>Verrucomicrobiota</taxon>
        <taxon>Verrucomicrobiia</taxon>
        <taxon>Verrucomicrobiales</taxon>
        <taxon>Verrucomicrobiaceae</taxon>
        <taxon>Luteolibacter</taxon>
    </lineage>
</organism>
<gene>
    <name evidence="1" type="ORF">ACFSSA_15830</name>
</gene>
<keyword evidence="2" id="KW-1185">Reference proteome</keyword>
<sequence>FHSQKIGNAIRTIDDWHPQAEEIGPIAVEVYGSVTSSGTTYRGKGEDNFYKLHDDWCGKAKEPDDNQRHYLMAILIRGGVFGKSSKD</sequence>
<accession>A0ABW5DAJ9</accession>